<keyword evidence="3" id="KW-1185">Reference proteome</keyword>
<name>A0ABM8S2Y6_9BACT</name>
<organism evidence="2 3">
    <name type="scientific">Nitrospira defluvii</name>
    <dbReference type="NCBI Taxonomy" id="330214"/>
    <lineage>
        <taxon>Bacteria</taxon>
        <taxon>Pseudomonadati</taxon>
        <taxon>Nitrospirota</taxon>
        <taxon>Nitrospiria</taxon>
        <taxon>Nitrospirales</taxon>
        <taxon>Nitrospiraceae</taxon>
        <taxon>Nitrospira</taxon>
    </lineage>
</organism>
<keyword evidence="1" id="KW-0732">Signal</keyword>
<dbReference type="InterPro" id="IPR015943">
    <property type="entry name" value="WD40/YVTN_repeat-like_dom_sf"/>
</dbReference>
<gene>
    <name evidence="2" type="ORF">NSPZN2_50108</name>
</gene>
<dbReference type="Proteomes" id="UP000675880">
    <property type="component" value="Unassembled WGS sequence"/>
</dbReference>
<evidence type="ECO:0000313" key="3">
    <source>
        <dbReference type="Proteomes" id="UP000675880"/>
    </source>
</evidence>
<protein>
    <recommendedName>
        <fullName evidence="4">Photosynthesis system II assembly factor Ycf48/Hcf136-like domain-containing protein</fullName>
    </recommendedName>
</protein>
<evidence type="ECO:0000256" key="1">
    <source>
        <dbReference type="SAM" id="SignalP"/>
    </source>
</evidence>
<evidence type="ECO:0008006" key="4">
    <source>
        <dbReference type="Google" id="ProtNLM"/>
    </source>
</evidence>
<comment type="caution">
    <text evidence="2">The sequence shown here is derived from an EMBL/GenBank/DDBJ whole genome shotgun (WGS) entry which is preliminary data.</text>
</comment>
<dbReference type="PANTHER" id="PTHR43739:SF5">
    <property type="entry name" value="EXO-ALPHA-SIALIDASE"/>
    <property type="match status" value="1"/>
</dbReference>
<dbReference type="InterPro" id="IPR036278">
    <property type="entry name" value="Sialidase_sf"/>
</dbReference>
<accession>A0ABM8S2Y6</accession>
<dbReference type="Gene3D" id="2.130.10.10">
    <property type="entry name" value="YVTN repeat-like/Quinoprotein amine dehydrogenase"/>
    <property type="match status" value="2"/>
</dbReference>
<reference evidence="2 3" key="1">
    <citation type="submission" date="2021-02" db="EMBL/GenBank/DDBJ databases">
        <authorList>
            <person name="Han P."/>
        </authorList>
    </citation>
    <scope>NUCLEOTIDE SEQUENCE [LARGE SCALE GENOMIC DNA]</scope>
    <source>
        <strain evidence="2">Candidatus Nitrospira sp. ZN2</strain>
    </source>
</reference>
<dbReference type="PANTHER" id="PTHR43739">
    <property type="entry name" value="XYLOGLUCANASE (EUROFUNG)"/>
    <property type="match status" value="1"/>
</dbReference>
<dbReference type="InterPro" id="IPR052025">
    <property type="entry name" value="Xyloglucanase_GH74"/>
</dbReference>
<dbReference type="SUPFAM" id="SSF50939">
    <property type="entry name" value="Sialidases"/>
    <property type="match status" value="1"/>
</dbReference>
<sequence>MLRHIIVLTALSVGSLQGVAQAVSFSGGNESGGSLKLEQAHPGQEPAGSADIGNTSIQALAAGAGGVIYAGSFGMGIFRSGDRGASWASANDGLTDPFVLCLTTGKDGAIYAGTFRGGVFRSRDAGKTWQAINKGLKRLEIKALMMDAKGLYAGTGDGVYLLNAAQDQWKTVSAGLDEILVHALARTDDGTLYAGTSGKGVHSYKERGSGWTRLRQGLKDHEGLVENFIRVLAVDKEQGVYAGTFDGGVFRSGDGGKTWLPISRALPNDSIRGLISNERGVYVATGRGIFKTVDKGRQWVPLNKGLSNLSVQVLIEGEQGGFYAGTSSGVYRSDDDGLTWTAVSQGLEGESIAPFKFN</sequence>
<evidence type="ECO:0000313" key="2">
    <source>
        <dbReference type="EMBL" id="CAE6785943.1"/>
    </source>
</evidence>
<dbReference type="EMBL" id="CAJNBJ010000018">
    <property type="protein sequence ID" value="CAE6785943.1"/>
    <property type="molecule type" value="Genomic_DNA"/>
</dbReference>
<dbReference type="RefSeq" id="WP_213043702.1">
    <property type="nucleotide sequence ID" value="NZ_CAJNBJ010000018.1"/>
</dbReference>
<proteinExistence type="predicted"/>
<feature type="signal peptide" evidence="1">
    <location>
        <begin position="1"/>
        <end position="22"/>
    </location>
</feature>
<feature type="chain" id="PRO_5045940533" description="Photosynthesis system II assembly factor Ycf48/Hcf136-like domain-containing protein" evidence="1">
    <location>
        <begin position="23"/>
        <end position="358"/>
    </location>
</feature>